<dbReference type="InterPro" id="IPR036888">
    <property type="entry name" value="DNA_integrity_DisA_N_sf"/>
</dbReference>
<dbReference type="AlphaFoldDB" id="A0A2H0LWI8"/>
<dbReference type="PANTHER" id="PTHR34185">
    <property type="entry name" value="DIADENYLATE CYCLASE"/>
    <property type="match status" value="1"/>
</dbReference>
<evidence type="ECO:0000256" key="3">
    <source>
        <dbReference type="ARBA" id="ARBA00022695"/>
    </source>
</evidence>
<evidence type="ECO:0000256" key="2">
    <source>
        <dbReference type="ARBA" id="ARBA00022679"/>
    </source>
</evidence>
<sequence length="334" mass="37830">MIENILIAFSSIKIVNLVDLAIIATFIYMALVWFKKARARFVLIGLFILGSIYILAQFFNLYLTTRVFQTFFAIFLIVIVIIFQDEFRSFFERVALWSLLRKKRHLTSFSQNIDIFANALADLSRSKVGALIVVKGNDPLDRHIEGGVPLHGTLSQTMLETIFTPHAPSHDGAVIVEEGFITKFGVHLPLSMNIQKVGHFGTRHAAALGISERTDAICLVVSEEQGTISIAEGDKIKPVDDIGTLRLRLEDFYRKRFAPRRKMWKDLLTGHILEKIVAIFLACVLWIIFGQRQEILRRDFVVPIEYRNLAPEWIIGEPKPKEASVSLSGNASVF</sequence>
<dbReference type="GO" id="GO:0004016">
    <property type="term" value="F:adenylate cyclase activity"/>
    <property type="evidence" value="ECO:0007669"/>
    <property type="project" value="InterPro"/>
</dbReference>
<dbReference type="GO" id="GO:0006171">
    <property type="term" value="P:cAMP biosynthetic process"/>
    <property type="evidence" value="ECO:0007669"/>
    <property type="project" value="InterPro"/>
</dbReference>
<feature type="transmembrane region" description="Helical" evidence="6">
    <location>
        <begin position="267"/>
        <end position="289"/>
    </location>
</feature>
<gene>
    <name evidence="8" type="ORF">COV72_06565</name>
</gene>
<dbReference type="InterPro" id="IPR050338">
    <property type="entry name" value="DisA"/>
</dbReference>
<feature type="transmembrane region" description="Helical" evidence="6">
    <location>
        <begin position="14"/>
        <end position="34"/>
    </location>
</feature>
<evidence type="ECO:0000256" key="1">
    <source>
        <dbReference type="ARBA" id="ARBA00000877"/>
    </source>
</evidence>
<organism evidence="8 9">
    <name type="scientific">Candidatus Ghiorseimicrobium undicola</name>
    <dbReference type="NCBI Taxonomy" id="1974746"/>
    <lineage>
        <taxon>Bacteria</taxon>
        <taxon>Pseudomonadati</taxon>
        <taxon>Candidatus Omnitrophota</taxon>
        <taxon>Candidatus Ghiorseimicrobium</taxon>
    </lineage>
</organism>
<feature type="domain" description="DAC" evidence="7">
    <location>
        <begin position="84"/>
        <end position="244"/>
    </location>
</feature>
<comment type="catalytic activity">
    <reaction evidence="1">
        <text>2 ATP = 3',3'-c-di-AMP + 2 diphosphate</text>
        <dbReference type="Rhea" id="RHEA:35655"/>
        <dbReference type="ChEBI" id="CHEBI:30616"/>
        <dbReference type="ChEBI" id="CHEBI:33019"/>
        <dbReference type="ChEBI" id="CHEBI:71500"/>
        <dbReference type="EC" id="2.7.7.85"/>
    </reaction>
</comment>
<dbReference type="SUPFAM" id="SSF143597">
    <property type="entry name" value="YojJ-like"/>
    <property type="match status" value="1"/>
</dbReference>
<keyword evidence="6" id="KW-0472">Membrane</keyword>
<dbReference type="Gene3D" id="3.40.1700.10">
    <property type="entry name" value="DNA integrity scanning protein, DisA, N-terminal domain"/>
    <property type="match status" value="1"/>
</dbReference>
<dbReference type="HAMAP" id="MF_01499">
    <property type="entry name" value="DacA"/>
    <property type="match status" value="1"/>
</dbReference>
<accession>A0A2H0LWI8</accession>
<keyword evidence="5" id="KW-0067">ATP-binding</keyword>
<name>A0A2H0LWI8_9BACT</name>
<dbReference type="EMBL" id="PCWA01000086">
    <property type="protein sequence ID" value="PIQ88789.1"/>
    <property type="molecule type" value="Genomic_DNA"/>
</dbReference>
<evidence type="ECO:0000256" key="5">
    <source>
        <dbReference type="ARBA" id="ARBA00022840"/>
    </source>
</evidence>
<dbReference type="InterPro" id="IPR045585">
    <property type="entry name" value="CdaA_N"/>
</dbReference>
<proteinExistence type="inferred from homology"/>
<dbReference type="Pfam" id="PF19293">
    <property type="entry name" value="CdaA_N"/>
    <property type="match status" value="1"/>
</dbReference>
<keyword evidence="4" id="KW-0547">Nucleotide-binding</keyword>
<evidence type="ECO:0000256" key="6">
    <source>
        <dbReference type="SAM" id="Phobius"/>
    </source>
</evidence>
<keyword evidence="2" id="KW-0808">Transferase</keyword>
<feature type="non-terminal residue" evidence="8">
    <location>
        <position position="334"/>
    </location>
</feature>
<feature type="transmembrane region" description="Helical" evidence="6">
    <location>
        <begin position="67"/>
        <end position="83"/>
    </location>
</feature>
<protein>
    <recommendedName>
        <fullName evidence="7">DAC domain-containing protein</fullName>
    </recommendedName>
</protein>
<dbReference type="PANTHER" id="PTHR34185:SF1">
    <property type="entry name" value="DIADENYLATE CYCLASE"/>
    <property type="match status" value="1"/>
</dbReference>
<dbReference type="InterPro" id="IPR003390">
    <property type="entry name" value="DNA_integrity_scan_DisA_N"/>
</dbReference>
<dbReference type="GO" id="GO:0106408">
    <property type="term" value="F:diadenylate cyclase activity"/>
    <property type="evidence" value="ECO:0007669"/>
    <property type="project" value="UniProtKB-EC"/>
</dbReference>
<evidence type="ECO:0000256" key="4">
    <source>
        <dbReference type="ARBA" id="ARBA00022741"/>
    </source>
</evidence>
<dbReference type="InterPro" id="IPR034701">
    <property type="entry name" value="CdaA"/>
</dbReference>
<reference evidence="8 9" key="1">
    <citation type="submission" date="2017-09" db="EMBL/GenBank/DDBJ databases">
        <title>Depth-based differentiation of microbial function through sediment-hosted aquifers and enrichment of novel symbionts in the deep terrestrial subsurface.</title>
        <authorList>
            <person name="Probst A.J."/>
            <person name="Ladd B."/>
            <person name="Jarett J.K."/>
            <person name="Geller-Mcgrath D.E."/>
            <person name="Sieber C.M."/>
            <person name="Emerson J.B."/>
            <person name="Anantharaman K."/>
            <person name="Thomas B.C."/>
            <person name="Malmstrom R."/>
            <person name="Stieglmeier M."/>
            <person name="Klingl A."/>
            <person name="Woyke T."/>
            <person name="Ryan C.M."/>
            <person name="Banfield J.F."/>
        </authorList>
    </citation>
    <scope>NUCLEOTIDE SEQUENCE [LARGE SCALE GENOMIC DNA]</scope>
    <source>
        <strain evidence="8">CG11_big_fil_rev_8_21_14_0_20_42_13</strain>
    </source>
</reference>
<keyword evidence="3" id="KW-0548">Nucleotidyltransferase</keyword>
<evidence type="ECO:0000313" key="8">
    <source>
        <dbReference type="EMBL" id="PIQ88789.1"/>
    </source>
</evidence>
<evidence type="ECO:0000259" key="7">
    <source>
        <dbReference type="PROSITE" id="PS51794"/>
    </source>
</evidence>
<dbReference type="GO" id="GO:0005524">
    <property type="term" value="F:ATP binding"/>
    <property type="evidence" value="ECO:0007669"/>
    <property type="project" value="UniProtKB-KW"/>
</dbReference>
<dbReference type="PROSITE" id="PS51794">
    <property type="entry name" value="DAC"/>
    <property type="match status" value="1"/>
</dbReference>
<dbReference type="Pfam" id="PF02457">
    <property type="entry name" value="DAC"/>
    <property type="match status" value="1"/>
</dbReference>
<keyword evidence="6" id="KW-0812">Transmembrane</keyword>
<feature type="transmembrane region" description="Helical" evidence="6">
    <location>
        <begin position="41"/>
        <end position="61"/>
    </location>
</feature>
<keyword evidence="6" id="KW-1133">Transmembrane helix</keyword>
<evidence type="ECO:0000313" key="9">
    <source>
        <dbReference type="Proteomes" id="UP000229641"/>
    </source>
</evidence>
<dbReference type="Proteomes" id="UP000229641">
    <property type="component" value="Unassembled WGS sequence"/>
</dbReference>
<comment type="caution">
    <text evidence="8">The sequence shown here is derived from an EMBL/GenBank/DDBJ whole genome shotgun (WGS) entry which is preliminary data.</text>
</comment>